<dbReference type="EMBL" id="KQ965749">
    <property type="protein sequence ID" value="KXS17011.1"/>
    <property type="molecule type" value="Genomic_DNA"/>
</dbReference>
<name>A0A139AJR9_GONPJ</name>
<dbReference type="AlphaFoldDB" id="A0A139AJR9"/>
<gene>
    <name evidence="2" type="ORF">M427DRAFT_43279</name>
</gene>
<dbReference type="Proteomes" id="UP000070544">
    <property type="component" value="Unassembled WGS sequence"/>
</dbReference>
<keyword evidence="3" id="KW-1185">Reference proteome</keyword>
<accession>A0A139AJR9</accession>
<organism evidence="2 3">
    <name type="scientific">Gonapodya prolifera (strain JEL478)</name>
    <name type="common">Monoblepharis prolifera</name>
    <dbReference type="NCBI Taxonomy" id="1344416"/>
    <lineage>
        <taxon>Eukaryota</taxon>
        <taxon>Fungi</taxon>
        <taxon>Fungi incertae sedis</taxon>
        <taxon>Chytridiomycota</taxon>
        <taxon>Chytridiomycota incertae sedis</taxon>
        <taxon>Monoblepharidomycetes</taxon>
        <taxon>Monoblepharidales</taxon>
        <taxon>Gonapodyaceae</taxon>
        <taxon>Gonapodya</taxon>
    </lineage>
</organism>
<feature type="domain" description="Alpha/beta hydrolase fold-3" evidence="1">
    <location>
        <begin position="78"/>
        <end position="145"/>
    </location>
</feature>
<dbReference type="Pfam" id="PF07859">
    <property type="entry name" value="Abhydrolase_3"/>
    <property type="match status" value="1"/>
</dbReference>
<protein>
    <recommendedName>
        <fullName evidence="1">Alpha/beta hydrolase fold-3 domain-containing protein</fullName>
    </recommendedName>
</protein>
<dbReference type="InterPro" id="IPR029058">
    <property type="entry name" value="AB_hydrolase_fold"/>
</dbReference>
<reference evidence="2 3" key="1">
    <citation type="journal article" date="2015" name="Genome Biol. Evol.">
        <title>Phylogenomic analyses indicate that early fungi evolved digesting cell walls of algal ancestors of land plants.</title>
        <authorList>
            <person name="Chang Y."/>
            <person name="Wang S."/>
            <person name="Sekimoto S."/>
            <person name="Aerts A.L."/>
            <person name="Choi C."/>
            <person name="Clum A."/>
            <person name="LaButti K.M."/>
            <person name="Lindquist E.A."/>
            <person name="Yee Ngan C."/>
            <person name="Ohm R.A."/>
            <person name="Salamov A.A."/>
            <person name="Grigoriev I.V."/>
            <person name="Spatafora J.W."/>
            <person name="Berbee M.L."/>
        </authorList>
    </citation>
    <scope>NUCLEOTIDE SEQUENCE [LARGE SCALE GENOMIC DNA]</scope>
    <source>
        <strain evidence="2 3">JEL478</strain>
    </source>
</reference>
<dbReference type="GO" id="GO:0016787">
    <property type="term" value="F:hydrolase activity"/>
    <property type="evidence" value="ECO:0007669"/>
    <property type="project" value="InterPro"/>
</dbReference>
<dbReference type="InterPro" id="IPR013094">
    <property type="entry name" value="AB_hydrolase_3"/>
</dbReference>
<evidence type="ECO:0000259" key="1">
    <source>
        <dbReference type="Pfam" id="PF07859"/>
    </source>
</evidence>
<proteinExistence type="predicted"/>
<dbReference type="OrthoDB" id="408631at2759"/>
<evidence type="ECO:0000313" key="3">
    <source>
        <dbReference type="Proteomes" id="UP000070544"/>
    </source>
</evidence>
<dbReference type="Gene3D" id="3.40.50.1820">
    <property type="entry name" value="alpha/beta hydrolase"/>
    <property type="match status" value="1"/>
</dbReference>
<sequence length="238" mass="26308">MVDRARCLTSVKDISFHIACSSVNPEDHIRSLHGIVRMPAIPFSAERIEPVEARDISGGLVKGYWIGSPVNYTTEVTILYIHSGAFVAGHPVQSCHGLADLLHVLYRERGIIARIFPLQYPLAPERPYPAALEASVRAVQWLIDSVGARKLFLRCVPISPFVDFLGPRSPPNFSASSEPSSELDSSDEKVFGSNADFLGLPTGRVAVRYYLGTKANGWYERERAWPNLWNKTQGTEAG</sequence>
<dbReference type="SUPFAM" id="SSF53474">
    <property type="entry name" value="alpha/beta-Hydrolases"/>
    <property type="match status" value="1"/>
</dbReference>
<evidence type="ECO:0000313" key="2">
    <source>
        <dbReference type="EMBL" id="KXS17011.1"/>
    </source>
</evidence>